<keyword evidence="12" id="KW-0067">ATP-binding</keyword>
<dbReference type="InterPro" id="IPR045864">
    <property type="entry name" value="aa-tRNA-synth_II/BPL/LPL"/>
</dbReference>
<name>A0A6J6LDR0_9ZZZZ</name>
<evidence type="ECO:0000256" key="4">
    <source>
        <dbReference type="ARBA" id="ARBA00011209"/>
    </source>
</evidence>
<evidence type="ECO:0000256" key="13">
    <source>
        <dbReference type="ARBA" id="ARBA00022842"/>
    </source>
</evidence>
<dbReference type="SUPFAM" id="SSF54991">
    <property type="entry name" value="Anticodon-binding domain of PheRS"/>
    <property type="match status" value="1"/>
</dbReference>
<evidence type="ECO:0000256" key="10">
    <source>
        <dbReference type="ARBA" id="ARBA00022723"/>
    </source>
</evidence>
<dbReference type="InterPro" id="IPR020825">
    <property type="entry name" value="Phe-tRNA_synthase-like_B3/B4"/>
</dbReference>
<dbReference type="Pfam" id="PF03484">
    <property type="entry name" value="B5"/>
    <property type="match status" value="1"/>
</dbReference>
<dbReference type="SMART" id="SM00873">
    <property type="entry name" value="B3_4"/>
    <property type="match status" value="1"/>
</dbReference>
<keyword evidence="11" id="KW-0547">Nucleotide-binding</keyword>
<dbReference type="InterPro" id="IPR045060">
    <property type="entry name" value="Phe-tRNA-ligase_IIc_bsu"/>
</dbReference>
<organism evidence="22">
    <name type="scientific">freshwater metagenome</name>
    <dbReference type="NCBI Taxonomy" id="449393"/>
    <lineage>
        <taxon>unclassified sequences</taxon>
        <taxon>metagenomes</taxon>
        <taxon>ecological metagenomes</taxon>
    </lineage>
</organism>
<dbReference type="SMART" id="SM00874">
    <property type="entry name" value="B5"/>
    <property type="match status" value="1"/>
</dbReference>
<dbReference type="GO" id="GO:0000049">
    <property type="term" value="F:tRNA binding"/>
    <property type="evidence" value="ECO:0007669"/>
    <property type="project" value="UniProtKB-KW"/>
</dbReference>
<dbReference type="Gene3D" id="3.30.56.10">
    <property type="match status" value="2"/>
</dbReference>
<dbReference type="GO" id="GO:0006432">
    <property type="term" value="P:phenylalanyl-tRNA aminoacylation"/>
    <property type="evidence" value="ECO:0007669"/>
    <property type="project" value="InterPro"/>
</dbReference>
<comment type="catalytic activity">
    <reaction evidence="18">
        <text>tRNA(Phe) + L-phenylalanine + ATP = L-phenylalanyl-tRNA(Phe) + AMP + diphosphate + H(+)</text>
        <dbReference type="Rhea" id="RHEA:19413"/>
        <dbReference type="Rhea" id="RHEA-COMP:9668"/>
        <dbReference type="Rhea" id="RHEA-COMP:9699"/>
        <dbReference type="ChEBI" id="CHEBI:15378"/>
        <dbReference type="ChEBI" id="CHEBI:30616"/>
        <dbReference type="ChEBI" id="CHEBI:33019"/>
        <dbReference type="ChEBI" id="CHEBI:58095"/>
        <dbReference type="ChEBI" id="CHEBI:78442"/>
        <dbReference type="ChEBI" id="CHEBI:78531"/>
        <dbReference type="ChEBI" id="CHEBI:456215"/>
        <dbReference type="EC" id="6.1.1.20"/>
    </reaction>
</comment>
<dbReference type="PANTHER" id="PTHR10947">
    <property type="entry name" value="PHENYLALANYL-TRNA SYNTHETASE BETA CHAIN AND LEUCINE-RICH REPEAT-CONTAINING PROTEIN 47"/>
    <property type="match status" value="1"/>
</dbReference>
<dbReference type="InterPro" id="IPR004532">
    <property type="entry name" value="Phe-tRNA-ligase_IIc_bsu_bact"/>
</dbReference>
<evidence type="ECO:0000256" key="16">
    <source>
        <dbReference type="ARBA" id="ARBA00023146"/>
    </source>
</evidence>
<keyword evidence="13" id="KW-0460">Magnesium</keyword>
<evidence type="ECO:0000256" key="1">
    <source>
        <dbReference type="ARBA" id="ARBA00001946"/>
    </source>
</evidence>
<sequence>MKILFSILREMADIPSDPEVVALALNSLGLAVEEMDVVGTPVPGVVTARINRMEKHPDAAKVTRCFVDAGDGEERHVWCGATNMQPGDIVPLATLGTKMPNGMDIARRGILGIDSEGMLCSEVELGMSDESSGLLILPKDSPLGVSPFDVLGIEHDVVFDLDLTRNRADCWGHLGVARDLAAHFGVPLNGPRVDVGTMGSETSLPVVIDAEENCASFSVSYISGVTVGPSPRWVSARLAHLGMRSINNVVDASNLVMLETNQPNHAYDAAVVSSFRVRLAQAGETLTTLDGQVRALHPEDLLICNGANNAGVGLAGVMGDLHSEITETTTSLAIESAWFSPDPVRFTAIRHGLRSEASVRFERGTDPNGWVLAAERFVTILRETCPSATLHTGATVVRTSHCPQPIDVHISVNAVERMLGIRIEADRIVAILNAIGFAAKSNGDDVTCVVPTWRPDCAQSVDIIEEIARHFGYDNIGKTVPNSTVHGRLSNMQQRRRILRRVLVGLGLDEAMPSPFLAPGDLTDVGLTEDDVLRLANPLVADESILRTSLRPGLLRSLRYNQSHRAPRVGLWEIGHVYPKSDAQLPNESEQLAIVVAGGDAETALAQWNAICDALSVGAQLDQSRVPPGLHATRSATLARGKKVIGVVGEVDPVVLDVLGIEGRVSILELDLTTLLNEEPKPVQARDINRFPSSDIDLAFVLPESIAATNLQRALRQAAGKRLVSIELFDVYRGKGVAEGSRSLAFRLRLQEEGGTLTDAILADVQKSCVAAAEKAGATIRA</sequence>
<evidence type="ECO:0000259" key="19">
    <source>
        <dbReference type="PROSITE" id="PS50886"/>
    </source>
</evidence>
<evidence type="ECO:0000256" key="17">
    <source>
        <dbReference type="ARBA" id="ARBA00033189"/>
    </source>
</evidence>
<dbReference type="InterPro" id="IPR009061">
    <property type="entry name" value="DNA-bd_dom_put_sf"/>
</dbReference>
<evidence type="ECO:0000259" key="20">
    <source>
        <dbReference type="PROSITE" id="PS51447"/>
    </source>
</evidence>
<keyword evidence="15" id="KW-0648">Protein biosynthesis</keyword>
<keyword evidence="10" id="KW-0479">Metal-binding</keyword>
<keyword evidence="7" id="KW-0963">Cytoplasm</keyword>
<dbReference type="PROSITE" id="PS51447">
    <property type="entry name" value="FDX_ACB"/>
    <property type="match status" value="1"/>
</dbReference>
<dbReference type="PROSITE" id="PS51483">
    <property type="entry name" value="B5"/>
    <property type="match status" value="1"/>
</dbReference>
<comment type="subunit">
    <text evidence="4">Tetramer of two alpha and two beta subunits.</text>
</comment>
<dbReference type="GO" id="GO:0009328">
    <property type="term" value="C:phenylalanine-tRNA ligase complex"/>
    <property type="evidence" value="ECO:0007669"/>
    <property type="project" value="TreeGrafter"/>
</dbReference>
<comment type="similarity">
    <text evidence="3">Belongs to the phenylalanyl-tRNA synthetase beta subunit family. Type 1 subfamily.</text>
</comment>
<evidence type="ECO:0000256" key="15">
    <source>
        <dbReference type="ARBA" id="ARBA00022917"/>
    </source>
</evidence>
<proteinExistence type="inferred from homology"/>
<dbReference type="HAMAP" id="MF_00283">
    <property type="entry name" value="Phe_tRNA_synth_beta1"/>
    <property type="match status" value="1"/>
</dbReference>
<evidence type="ECO:0000256" key="12">
    <source>
        <dbReference type="ARBA" id="ARBA00022840"/>
    </source>
</evidence>
<dbReference type="CDD" id="cd02796">
    <property type="entry name" value="tRNA_bind_bactPheRS"/>
    <property type="match status" value="1"/>
</dbReference>
<evidence type="ECO:0000256" key="6">
    <source>
        <dbReference type="ARBA" id="ARBA00017032"/>
    </source>
</evidence>
<feature type="domain" description="B5" evidence="21">
    <location>
        <begin position="403"/>
        <end position="478"/>
    </location>
</feature>
<dbReference type="GO" id="GO:0005524">
    <property type="term" value="F:ATP binding"/>
    <property type="evidence" value="ECO:0007669"/>
    <property type="project" value="UniProtKB-KW"/>
</dbReference>
<keyword evidence="8" id="KW-0820">tRNA-binding</keyword>
<dbReference type="InterPro" id="IPR005147">
    <property type="entry name" value="tRNA_synthase_B5-dom"/>
</dbReference>
<dbReference type="InterPro" id="IPR002547">
    <property type="entry name" value="tRNA-bd_dom"/>
</dbReference>
<dbReference type="Pfam" id="PF03147">
    <property type="entry name" value="FDX-ACB"/>
    <property type="match status" value="1"/>
</dbReference>
<dbReference type="GO" id="GO:0000287">
    <property type="term" value="F:magnesium ion binding"/>
    <property type="evidence" value="ECO:0007669"/>
    <property type="project" value="InterPro"/>
</dbReference>
<evidence type="ECO:0000313" key="22">
    <source>
        <dbReference type="EMBL" id="CAB4659826.1"/>
    </source>
</evidence>
<dbReference type="InterPro" id="IPR012340">
    <property type="entry name" value="NA-bd_OB-fold"/>
</dbReference>
<dbReference type="SUPFAM" id="SSF56037">
    <property type="entry name" value="PheT/TilS domain"/>
    <property type="match status" value="1"/>
</dbReference>
<evidence type="ECO:0000256" key="8">
    <source>
        <dbReference type="ARBA" id="ARBA00022555"/>
    </source>
</evidence>
<evidence type="ECO:0000259" key="21">
    <source>
        <dbReference type="PROSITE" id="PS51483"/>
    </source>
</evidence>
<evidence type="ECO:0000256" key="18">
    <source>
        <dbReference type="ARBA" id="ARBA00049255"/>
    </source>
</evidence>
<dbReference type="CDD" id="cd00769">
    <property type="entry name" value="PheRS_beta_core"/>
    <property type="match status" value="1"/>
</dbReference>
<dbReference type="Gene3D" id="3.50.40.10">
    <property type="entry name" value="Phenylalanyl-trna Synthetase, Chain B, domain 3"/>
    <property type="match status" value="1"/>
</dbReference>
<gene>
    <name evidence="22" type="ORF">UFOPK2214_01162</name>
</gene>
<dbReference type="SUPFAM" id="SSF46955">
    <property type="entry name" value="Putative DNA-binding domain"/>
    <property type="match status" value="1"/>
</dbReference>
<dbReference type="Gene3D" id="2.40.50.140">
    <property type="entry name" value="Nucleic acid-binding proteins"/>
    <property type="match status" value="1"/>
</dbReference>
<dbReference type="InterPro" id="IPR005146">
    <property type="entry name" value="B3/B4_tRNA-bd"/>
</dbReference>
<dbReference type="InterPro" id="IPR033714">
    <property type="entry name" value="tRNA_bind_bactPheRS"/>
</dbReference>
<evidence type="ECO:0000256" key="5">
    <source>
        <dbReference type="ARBA" id="ARBA00012814"/>
    </source>
</evidence>
<dbReference type="PROSITE" id="PS50886">
    <property type="entry name" value="TRBD"/>
    <property type="match status" value="1"/>
</dbReference>
<dbReference type="Gene3D" id="3.30.70.380">
    <property type="entry name" value="Ferrodoxin-fold anticodon-binding domain"/>
    <property type="match status" value="1"/>
</dbReference>
<keyword evidence="16" id="KW-0030">Aminoacyl-tRNA synthetase</keyword>
<keyword evidence="14" id="KW-0694">RNA-binding</keyword>
<dbReference type="PANTHER" id="PTHR10947:SF0">
    <property type="entry name" value="PHENYLALANINE--TRNA LIGASE BETA SUBUNIT"/>
    <property type="match status" value="1"/>
</dbReference>
<dbReference type="SUPFAM" id="SSF55681">
    <property type="entry name" value="Class II aaRS and biotin synthetases"/>
    <property type="match status" value="1"/>
</dbReference>
<feature type="domain" description="TRNA-binding" evidence="19">
    <location>
        <begin position="39"/>
        <end position="148"/>
    </location>
</feature>
<dbReference type="EMBL" id="CAEZWJ010000042">
    <property type="protein sequence ID" value="CAB4659826.1"/>
    <property type="molecule type" value="Genomic_DNA"/>
</dbReference>
<reference evidence="22" key="1">
    <citation type="submission" date="2020-05" db="EMBL/GenBank/DDBJ databases">
        <authorList>
            <person name="Chiriac C."/>
            <person name="Salcher M."/>
            <person name="Ghai R."/>
            <person name="Kavagutti S V."/>
        </authorList>
    </citation>
    <scope>NUCLEOTIDE SEQUENCE</scope>
</reference>
<keyword evidence="9" id="KW-0436">Ligase</keyword>
<dbReference type="GO" id="GO:0004826">
    <property type="term" value="F:phenylalanine-tRNA ligase activity"/>
    <property type="evidence" value="ECO:0007669"/>
    <property type="project" value="UniProtKB-EC"/>
</dbReference>
<protein>
    <recommendedName>
        <fullName evidence="6">Phenylalanine--tRNA ligase beta subunit</fullName>
        <ecNumber evidence="5">6.1.1.20</ecNumber>
    </recommendedName>
    <alternativeName>
        <fullName evidence="17">Phenylalanyl-tRNA synthetase beta subunit</fullName>
    </alternativeName>
</protein>
<evidence type="ECO:0000256" key="9">
    <source>
        <dbReference type="ARBA" id="ARBA00022598"/>
    </source>
</evidence>
<evidence type="ECO:0000256" key="3">
    <source>
        <dbReference type="ARBA" id="ARBA00008653"/>
    </source>
</evidence>
<dbReference type="Pfam" id="PF03483">
    <property type="entry name" value="B3_4"/>
    <property type="match status" value="1"/>
</dbReference>
<evidence type="ECO:0000256" key="14">
    <source>
        <dbReference type="ARBA" id="ARBA00022884"/>
    </source>
</evidence>
<dbReference type="InterPro" id="IPR005121">
    <property type="entry name" value="Fdx_antiC-bd"/>
</dbReference>
<dbReference type="NCBIfam" id="TIGR00472">
    <property type="entry name" value="pheT_bact"/>
    <property type="match status" value="1"/>
</dbReference>
<accession>A0A6J6LDR0</accession>
<dbReference type="AlphaFoldDB" id="A0A6J6LDR0"/>
<evidence type="ECO:0000256" key="2">
    <source>
        <dbReference type="ARBA" id="ARBA00004496"/>
    </source>
</evidence>
<feature type="domain" description="FDX-ACB" evidence="20">
    <location>
        <begin position="689"/>
        <end position="781"/>
    </location>
</feature>
<dbReference type="Gene3D" id="3.30.930.10">
    <property type="entry name" value="Bira Bifunctional Protein, Domain 2"/>
    <property type="match status" value="1"/>
</dbReference>
<comment type="subcellular location">
    <subcellularLocation>
        <location evidence="2">Cytoplasm</location>
    </subcellularLocation>
</comment>
<dbReference type="InterPro" id="IPR036690">
    <property type="entry name" value="Fdx_antiC-bd_sf"/>
</dbReference>
<evidence type="ECO:0000256" key="7">
    <source>
        <dbReference type="ARBA" id="ARBA00022490"/>
    </source>
</evidence>
<comment type="cofactor">
    <cofactor evidence="1">
        <name>Mg(2+)</name>
        <dbReference type="ChEBI" id="CHEBI:18420"/>
    </cofactor>
</comment>
<dbReference type="SUPFAM" id="SSF50249">
    <property type="entry name" value="Nucleic acid-binding proteins"/>
    <property type="match status" value="1"/>
</dbReference>
<dbReference type="SMART" id="SM00896">
    <property type="entry name" value="FDX-ACB"/>
    <property type="match status" value="1"/>
</dbReference>
<dbReference type="EC" id="6.1.1.20" evidence="5"/>
<evidence type="ECO:0000256" key="11">
    <source>
        <dbReference type="ARBA" id="ARBA00022741"/>
    </source>
</evidence>
<dbReference type="InterPro" id="IPR041616">
    <property type="entry name" value="PheRS_beta_core"/>
</dbReference>
<dbReference type="Pfam" id="PF17759">
    <property type="entry name" value="tRNA_synthFbeta"/>
    <property type="match status" value="1"/>
</dbReference>
<dbReference type="Pfam" id="PF01588">
    <property type="entry name" value="tRNA_bind"/>
    <property type="match status" value="1"/>
</dbReference>